<evidence type="ECO:0000313" key="11">
    <source>
        <dbReference type="Proteomes" id="UP001433268"/>
    </source>
</evidence>
<dbReference type="Pfam" id="PF03600">
    <property type="entry name" value="CitMHS"/>
    <property type="match status" value="1"/>
</dbReference>
<evidence type="ECO:0000256" key="3">
    <source>
        <dbReference type="ARBA" id="ARBA00022475"/>
    </source>
</evidence>
<dbReference type="Proteomes" id="UP001433268">
    <property type="component" value="Unassembled WGS sequence"/>
</dbReference>
<evidence type="ECO:0000256" key="7">
    <source>
        <dbReference type="SAM" id="MobiDB-lite"/>
    </source>
</evidence>
<protein>
    <recommendedName>
        <fullName evidence="9">Citrate transporter-like domain-containing protein</fullName>
    </recommendedName>
</protein>
<name>A0ABR1X4U9_9PEZI</name>
<evidence type="ECO:0000259" key="9">
    <source>
        <dbReference type="Pfam" id="PF03600"/>
    </source>
</evidence>
<dbReference type="PANTHER" id="PTHR43302:SF5">
    <property type="entry name" value="TRANSPORTER ARSB-RELATED"/>
    <property type="match status" value="1"/>
</dbReference>
<keyword evidence="6 8" id="KW-0472">Membrane</keyword>
<accession>A0ABR1X4U9</accession>
<feature type="transmembrane region" description="Helical" evidence="8">
    <location>
        <begin position="422"/>
        <end position="448"/>
    </location>
</feature>
<dbReference type="PANTHER" id="PTHR43302">
    <property type="entry name" value="TRANSPORTER ARSB-RELATED"/>
    <property type="match status" value="1"/>
</dbReference>
<evidence type="ECO:0000256" key="6">
    <source>
        <dbReference type="ARBA" id="ARBA00023136"/>
    </source>
</evidence>
<feature type="compositionally biased region" description="Basic and acidic residues" evidence="7">
    <location>
        <begin position="328"/>
        <end position="339"/>
    </location>
</feature>
<feature type="compositionally biased region" description="Basic and acidic residues" evidence="7">
    <location>
        <begin position="273"/>
        <end position="286"/>
    </location>
</feature>
<feature type="transmembrane region" description="Helical" evidence="8">
    <location>
        <begin position="379"/>
        <end position="402"/>
    </location>
</feature>
<keyword evidence="5 8" id="KW-1133">Transmembrane helix</keyword>
<feature type="compositionally biased region" description="Low complexity" evidence="7">
    <location>
        <begin position="292"/>
        <end position="304"/>
    </location>
</feature>
<sequence length="555" mass="61764">MENLSTDTSQIREWQSIITIIAFFLASNGRLLPPHPRTHQHDHRPLIADLFLLATLSIGRPEVRNGILGANGIDPIDVMVFFITLAYIALSLDASGMIRYLACRVLRASKSGRRLYFYLYGFFFALTTCIGNDPIILSGTPFLAYITRVSNIEHPGAAWIYSQFAIANIASAILVSSNPTNLVLTAAFGIRFIDYTANIIVPVLFTVVLLFPFLLFVVFRDRRFIPRTIEMQKLEHHEGGLREVLNPYLDKKSAIFAALVMAATLVTRRREREQEELRNEKSEQLPRRRQAPVVSPSSTEVEPSSDNDEIRPAPTPLVPQPSSDDDEKSSADTDLERQISHQLQLRHSRPQPPEPTTLASLLRDAQAWSRATFPTATTVLSLLPFPLVPFAFAMFVLVEALVTKGWVPVFAYGWHHWVNKTGTVGAIGGMGFVSVFSGTNIGTTILLCRILQTWRQLHLDVGTPISDRTFWGAVYSMAVGVNYGAFSSAFSASLAGLLWRDILAKKGVWLRRTEFLRANVPIISVAMAVGLAVLVGEIYLVRGEQPYVLREGVSE</sequence>
<dbReference type="RefSeq" id="XP_066673306.1">
    <property type="nucleotide sequence ID" value="XM_066809688.1"/>
</dbReference>
<evidence type="ECO:0000256" key="2">
    <source>
        <dbReference type="ARBA" id="ARBA00022448"/>
    </source>
</evidence>
<dbReference type="EMBL" id="JAQQWN010000004">
    <property type="protein sequence ID" value="KAK8090412.1"/>
    <property type="molecule type" value="Genomic_DNA"/>
</dbReference>
<keyword evidence="11" id="KW-1185">Reference proteome</keyword>
<gene>
    <name evidence="10" type="ORF">PG997_005373</name>
</gene>
<feature type="transmembrane region" description="Helical" evidence="8">
    <location>
        <begin position="115"/>
        <end position="137"/>
    </location>
</feature>
<feature type="transmembrane region" description="Helical" evidence="8">
    <location>
        <begin position="519"/>
        <end position="541"/>
    </location>
</feature>
<feature type="transmembrane region" description="Helical" evidence="8">
    <location>
        <begin position="469"/>
        <end position="499"/>
    </location>
</feature>
<keyword evidence="2" id="KW-0813">Transport</keyword>
<evidence type="ECO:0000313" key="10">
    <source>
        <dbReference type="EMBL" id="KAK8090412.1"/>
    </source>
</evidence>
<evidence type="ECO:0000256" key="4">
    <source>
        <dbReference type="ARBA" id="ARBA00022692"/>
    </source>
</evidence>
<comment type="subcellular location">
    <subcellularLocation>
        <location evidence="1">Cell membrane</location>
        <topology evidence="1">Multi-pass membrane protein</topology>
    </subcellularLocation>
</comment>
<feature type="transmembrane region" description="Helical" evidence="8">
    <location>
        <begin position="80"/>
        <end position="103"/>
    </location>
</feature>
<feature type="region of interest" description="Disordered" evidence="7">
    <location>
        <begin position="273"/>
        <end position="357"/>
    </location>
</feature>
<keyword evidence="4 8" id="KW-0812">Transmembrane</keyword>
<dbReference type="InterPro" id="IPR004680">
    <property type="entry name" value="Cit_transptr-like_dom"/>
</dbReference>
<proteinExistence type="predicted"/>
<feature type="domain" description="Citrate transporter-like" evidence="9">
    <location>
        <begin position="45"/>
        <end position="441"/>
    </location>
</feature>
<dbReference type="GeneID" id="92042748"/>
<organism evidence="10 11">
    <name type="scientific">Apiospora hydei</name>
    <dbReference type="NCBI Taxonomy" id="1337664"/>
    <lineage>
        <taxon>Eukaryota</taxon>
        <taxon>Fungi</taxon>
        <taxon>Dikarya</taxon>
        <taxon>Ascomycota</taxon>
        <taxon>Pezizomycotina</taxon>
        <taxon>Sordariomycetes</taxon>
        <taxon>Xylariomycetidae</taxon>
        <taxon>Amphisphaeriales</taxon>
        <taxon>Apiosporaceae</taxon>
        <taxon>Apiospora</taxon>
    </lineage>
</organism>
<reference evidence="10 11" key="1">
    <citation type="submission" date="2023-01" db="EMBL/GenBank/DDBJ databases">
        <title>Analysis of 21 Apiospora genomes using comparative genomics revels a genus with tremendous synthesis potential of carbohydrate active enzymes and secondary metabolites.</title>
        <authorList>
            <person name="Sorensen T."/>
        </authorList>
    </citation>
    <scope>NUCLEOTIDE SEQUENCE [LARGE SCALE GENOMIC DNA]</scope>
    <source>
        <strain evidence="10 11">CBS 114990</strain>
    </source>
</reference>
<evidence type="ECO:0000256" key="5">
    <source>
        <dbReference type="ARBA" id="ARBA00022989"/>
    </source>
</evidence>
<feature type="transmembrane region" description="Helical" evidence="8">
    <location>
        <begin position="199"/>
        <end position="219"/>
    </location>
</feature>
<comment type="caution">
    <text evidence="10">The sequence shown here is derived from an EMBL/GenBank/DDBJ whole genome shotgun (WGS) entry which is preliminary data.</text>
</comment>
<keyword evidence="3" id="KW-1003">Cell membrane</keyword>
<evidence type="ECO:0000256" key="8">
    <source>
        <dbReference type="SAM" id="Phobius"/>
    </source>
</evidence>
<evidence type="ECO:0000256" key="1">
    <source>
        <dbReference type="ARBA" id="ARBA00004651"/>
    </source>
</evidence>